<dbReference type="GO" id="GO:0008168">
    <property type="term" value="F:methyltransferase activity"/>
    <property type="evidence" value="ECO:0007669"/>
    <property type="project" value="UniProtKB-KW"/>
</dbReference>
<dbReference type="Proteomes" id="UP000217999">
    <property type="component" value="Unassembled WGS sequence"/>
</dbReference>
<sequence>MLNNANASNDHGCNNGAAAAAAAAATGRLCIVGLGPGDAAHTTGAALQALQAASDVVGYLPYVERARQLLQAQPGAQTPAWHASDNREELARARHALALAAQGRQVAVVSSGDPGVFAMASAVFEAIECAAAPERAQWLALDIEVLPGITAMLAAAARAGAPLGHDFCCINLSDNLKPWAVIEQRVRLALQADFALALYNPRSRSRPEGFVRLLQLLRTHCEPERLLIFARAVCTPDEQLLCCPLQQAEPEMADMRTVVLVGNSLTRRIGAAQRHWIYTPRHYPGAPGQSANQPADQPPAPLAGSAP</sequence>
<name>A0A2A2ABR7_9BURK</name>
<keyword evidence="3 8" id="KW-0489">Methyltransferase</keyword>
<evidence type="ECO:0000259" key="7">
    <source>
        <dbReference type="Pfam" id="PF00590"/>
    </source>
</evidence>
<dbReference type="PANTHER" id="PTHR47036:SF1">
    <property type="entry name" value="COBALT-FACTOR III C(17)-METHYLTRANSFERASE-RELATED"/>
    <property type="match status" value="1"/>
</dbReference>
<dbReference type="InterPro" id="IPR014776">
    <property type="entry name" value="4pyrrole_Mease_sub2"/>
</dbReference>
<feature type="region of interest" description="Disordered" evidence="6">
    <location>
        <begin position="282"/>
        <end position="307"/>
    </location>
</feature>
<evidence type="ECO:0000256" key="4">
    <source>
        <dbReference type="ARBA" id="ARBA00022679"/>
    </source>
</evidence>
<dbReference type="EMBL" id="NSJF01000002">
    <property type="protein sequence ID" value="PAT35029.1"/>
    <property type="molecule type" value="Genomic_DNA"/>
</dbReference>
<dbReference type="PANTHER" id="PTHR47036">
    <property type="entry name" value="COBALT-FACTOR III C(17)-METHYLTRANSFERASE-RELATED"/>
    <property type="match status" value="1"/>
</dbReference>
<dbReference type="GO" id="GO:0032259">
    <property type="term" value="P:methylation"/>
    <property type="evidence" value="ECO:0007669"/>
    <property type="project" value="UniProtKB-KW"/>
</dbReference>
<dbReference type="InterPro" id="IPR014777">
    <property type="entry name" value="4pyrrole_Mease_sub1"/>
</dbReference>
<gene>
    <name evidence="8" type="primary">cobJ</name>
    <name evidence="8" type="ORF">CK620_03630</name>
</gene>
<dbReference type="Gene3D" id="3.30.950.10">
    <property type="entry name" value="Methyltransferase, Cobalt-precorrin-4 Transmethylase, Domain 2"/>
    <property type="match status" value="1"/>
</dbReference>
<evidence type="ECO:0000256" key="1">
    <source>
        <dbReference type="ARBA" id="ARBA00004953"/>
    </source>
</evidence>
<accession>A0A2A2ABR7</accession>
<dbReference type="UniPathway" id="UPA00148"/>
<dbReference type="InterPro" id="IPR006363">
    <property type="entry name" value="Cbl_synth_CobJ/CibH_dom"/>
</dbReference>
<reference evidence="8 9" key="1">
    <citation type="submission" date="2017-08" db="EMBL/GenBank/DDBJ databases">
        <title>WGS of Clinical strains of the CDC Group NO-1 linked to zoonotic infections in humans.</title>
        <authorList>
            <person name="Bernier A.-M."/>
            <person name="Bernard K."/>
        </authorList>
    </citation>
    <scope>NUCLEOTIDE SEQUENCE [LARGE SCALE GENOMIC DNA]</scope>
    <source>
        <strain evidence="8 9">NML03-0146</strain>
    </source>
</reference>
<dbReference type="Gene3D" id="3.40.1010.10">
    <property type="entry name" value="Cobalt-precorrin-4 Transmethylase, Domain 1"/>
    <property type="match status" value="1"/>
</dbReference>
<keyword evidence="4 8" id="KW-0808">Transferase</keyword>
<dbReference type="InterPro" id="IPR035996">
    <property type="entry name" value="4pyrrol_Methylase_sf"/>
</dbReference>
<evidence type="ECO:0000256" key="5">
    <source>
        <dbReference type="ARBA" id="ARBA00022691"/>
    </source>
</evidence>
<dbReference type="GO" id="GO:0009236">
    <property type="term" value="P:cobalamin biosynthetic process"/>
    <property type="evidence" value="ECO:0007669"/>
    <property type="project" value="UniProtKB-UniPathway"/>
</dbReference>
<dbReference type="SUPFAM" id="SSF53790">
    <property type="entry name" value="Tetrapyrrole methylase"/>
    <property type="match status" value="1"/>
</dbReference>
<proteinExistence type="predicted"/>
<comment type="pathway">
    <text evidence="1">Cofactor biosynthesis; adenosylcobalamin biosynthesis.</text>
</comment>
<keyword evidence="2" id="KW-0169">Cobalamin biosynthesis</keyword>
<dbReference type="InterPro" id="IPR000878">
    <property type="entry name" value="4pyrrol_Mease"/>
</dbReference>
<evidence type="ECO:0000313" key="9">
    <source>
        <dbReference type="Proteomes" id="UP000217999"/>
    </source>
</evidence>
<dbReference type="NCBIfam" id="TIGR01466">
    <property type="entry name" value="cobJ_cbiH"/>
    <property type="match status" value="1"/>
</dbReference>
<dbReference type="RefSeq" id="WP_095549165.1">
    <property type="nucleotide sequence ID" value="NZ_NSJF01000002.1"/>
</dbReference>
<organism evidence="8 9">
    <name type="scientific">Vandammella animalimorsus</name>
    <dbReference type="NCBI Taxonomy" id="2029117"/>
    <lineage>
        <taxon>Bacteria</taxon>
        <taxon>Pseudomonadati</taxon>
        <taxon>Pseudomonadota</taxon>
        <taxon>Betaproteobacteria</taxon>
        <taxon>Burkholderiales</taxon>
        <taxon>Comamonadaceae</taxon>
        <taxon>Vandammella</taxon>
    </lineage>
</organism>
<evidence type="ECO:0000256" key="3">
    <source>
        <dbReference type="ARBA" id="ARBA00022603"/>
    </source>
</evidence>
<comment type="caution">
    <text evidence="8">The sequence shown here is derived from an EMBL/GenBank/DDBJ whole genome shotgun (WGS) entry which is preliminary data.</text>
</comment>
<keyword evidence="5" id="KW-0949">S-adenosyl-L-methionine</keyword>
<evidence type="ECO:0000256" key="2">
    <source>
        <dbReference type="ARBA" id="ARBA00022573"/>
    </source>
</evidence>
<feature type="domain" description="Tetrapyrrole methylase" evidence="7">
    <location>
        <begin position="29"/>
        <end position="248"/>
    </location>
</feature>
<protein>
    <submittedName>
        <fullName evidence="8">Precorrin-3B C(17)-methyltransferase</fullName>
    </submittedName>
</protein>
<dbReference type="AlphaFoldDB" id="A0A2A2ABR7"/>
<dbReference type="CDD" id="cd11646">
    <property type="entry name" value="Precorrin_3B_C17_MT"/>
    <property type="match status" value="1"/>
</dbReference>
<dbReference type="Pfam" id="PF00590">
    <property type="entry name" value="TP_methylase"/>
    <property type="match status" value="1"/>
</dbReference>
<evidence type="ECO:0000256" key="6">
    <source>
        <dbReference type="SAM" id="MobiDB-lite"/>
    </source>
</evidence>
<evidence type="ECO:0000313" key="8">
    <source>
        <dbReference type="EMBL" id="PAT35029.1"/>
    </source>
</evidence>
<dbReference type="InterPro" id="IPR051810">
    <property type="entry name" value="Precorrin_MeTrfase"/>
</dbReference>